<organism evidence="2 3">
    <name type="scientific">Chytriomyces confervae</name>
    <dbReference type="NCBI Taxonomy" id="246404"/>
    <lineage>
        <taxon>Eukaryota</taxon>
        <taxon>Fungi</taxon>
        <taxon>Fungi incertae sedis</taxon>
        <taxon>Chytridiomycota</taxon>
        <taxon>Chytridiomycota incertae sedis</taxon>
        <taxon>Chytridiomycetes</taxon>
        <taxon>Chytridiales</taxon>
        <taxon>Chytriomycetaceae</taxon>
        <taxon>Chytriomyces</taxon>
    </lineage>
</organism>
<evidence type="ECO:0000313" key="2">
    <source>
        <dbReference type="EMBL" id="TPX67992.1"/>
    </source>
</evidence>
<dbReference type="InterPro" id="IPR029058">
    <property type="entry name" value="AB_hydrolase_fold"/>
</dbReference>
<dbReference type="PANTHER" id="PTHR42886">
    <property type="entry name" value="RE40534P-RELATED"/>
    <property type="match status" value="1"/>
</dbReference>
<name>A0A507EVS3_9FUNG</name>
<protein>
    <recommendedName>
        <fullName evidence="1">Serine aminopeptidase S33 domain-containing protein</fullName>
    </recommendedName>
</protein>
<reference evidence="2 3" key="1">
    <citation type="journal article" date="2019" name="Sci. Rep.">
        <title>Comparative genomics of chytrid fungi reveal insights into the obligate biotrophic and pathogenic lifestyle of Synchytrium endobioticum.</title>
        <authorList>
            <person name="van de Vossenberg B.T.L.H."/>
            <person name="Warris S."/>
            <person name="Nguyen H.D.T."/>
            <person name="van Gent-Pelzer M.P.E."/>
            <person name="Joly D.L."/>
            <person name="van de Geest H.C."/>
            <person name="Bonants P.J.M."/>
            <person name="Smith D.S."/>
            <person name="Levesque C.A."/>
            <person name="van der Lee T.A.J."/>
        </authorList>
    </citation>
    <scope>NUCLEOTIDE SEQUENCE [LARGE SCALE GENOMIC DNA]</scope>
    <source>
        <strain evidence="2 3">CBS 675.73</strain>
    </source>
</reference>
<evidence type="ECO:0000259" key="1">
    <source>
        <dbReference type="Pfam" id="PF12146"/>
    </source>
</evidence>
<accession>A0A507EVS3</accession>
<dbReference type="PANTHER" id="PTHR42886:SF53">
    <property type="entry name" value="ALPHA_BETA-HYDROLASES SUPERFAMILY PROTEIN"/>
    <property type="match status" value="1"/>
</dbReference>
<gene>
    <name evidence="2" type="ORF">CcCBS67573_g07337</name>
</gene>
<evidence type="ECO:0000313" key="3">
    <source>
        <dbReference type="Proteomes" id="UP000320333"/>
    </source>
</evidence>
<dbReference type="OrthoDB" id="9988524at2759"/>
<keyword evidence="3" id="KW-1185">Reference proteome</keyword>
<proteinExistence type="predicted"/>
<sequence>MPKHVHLTIPLEPNADTEWVSATATFPDSHPSLIEDGNGRLISVICHGISGGFGDAKLSKLTDTKSEAHKNNPSLLRVVAEALPHASLRFDFRGCGDSAGPPVLKWLDYYECLADLTRVCQWLQKRNWKINAIIGHSMGSLVGVLYILRNPAVPRYFINISGRFDIKAGLLKKVVRDQYISNESLTELLNETSNRSDSTTASSRIQIKGWRGGREANGERLKGEHVPYEMCIQEGIQIWQRLDAEIATISAVFPATLDTLTVHGTLDETVPVADASLFDRVLPNHTLALVEEGNHNLTSSDHAQKSCGIIVNWLAARDFLHKQE</sequence>
<dbReference type="STRING" id="246404.A0A507EVS3"/>
<dbReference type="InterPro" id="IPR022742">
    <property type="entry name" value="Hydrolase_4"/>
</dbReference>
<dbReference type="AlphaFoldDB" id="A0A507EVS3"/>
<feature type="domain" description="Serine aminopeptidase S33" evidence="1">
    <location>
        <begin position="88"/>
        <end position="298"/>
    </location>
</feature>
<dbReference type="Pfam" id="PF12146">
    <property type="entry name" value="Hydrolase_4"/>
    <property type="match status" value="1"/>
</dbReference>
<dbReference type="Gene3D" id="3.40.50.1820">
    <property type="entry name" value="alpha/beta hydrolase"/>
    <property type="match status" value="1"/>
</dbReference>
<comment type="caution">
    <text evidence="2">The sequence shown here is derived from an EMBL/GenBank/DDBJ whole genome shotgun (WGS) entry which is preliminary data.</text>
</comment>
<dbReference type="SUPFAM" id="SSF53474">
    <property type="entry name" value="alpha/beta-Hydrolases"/>
    <property type="match status" value="1"/>
</dbReference>
<dbReference type="EMBL" id="QEAP01000372">
    <property type="protein sequence ID" value="TPX67992.1"/>
    <property type="molecule type" value="Genomic_DNA"/>
</dbReference>
<dbReference type="Proteomes" id="UP000320333">
    <property type="component" value="Unassembled WGS sequence"/>
</dbReference>